<keyword evidence="3" id="KW-1185">Reference proteome</keyword>
<organism evidence="2 3">
    <name type="scientific">Asticcacaulis aquaticus</name>
    <dbReference type="NCBI Taxonomy" id="2984212"/>
    <lineage>
        <taxon>Bacteria</taxon>
        <taxon>Pseudomonadati</taxon>
        <taxon>Pseudomonadota</taxon>
        <taxon>Alphaproteobacteria</taxon>
        <taxon>Caulobacterales</taxon>
        <taxon>Caulobacteraceae</taxon>
        <taxon>Asticcacaulis</taxon>
    </lineage>
</organism>
<gene>
    <name evidence="2" type="ORF">PQU92_04070</name>
</gene>
<dbReference type="Proteomes" id="UP001214854">
    <property type="component" value="Unassembled WGS sequence"/>
</dbReference>
<sequence>MHTKFKMFAIAAIATVSASALSVPALAAGQYDRGDRWDRREDVRDRRDNHVDARIDRLEDRLDQGRRSGRLTRAEFVRLNSELNGIDNLSRQYERSGRGIDSREMANLDYRLDRFETKLRWERNDRDYGMRR</sequence>
<keyword evidence="1" id="KW-0732">Signal</keyword>
<proteinExistence type="predicted"/>
<dbReference type="RefSeq" id="WP_272746927.1">
    <property type="nucleotide sequence ID" value="NZ_JAQQKX010000002.1"/>
</dbReference>
<feature type="signal peptide" evidence="1">
    <location>
        <begin position="1"/>
        <end position="27"/>
    </location>
</feature>
<accession>A0ABT5HQT8</accession>
<protein>
    <submittedName>
        <fullName evidence="2">Uncharacterized protein</fullName>
    </submittedName>
</protein>
<evidence type="ECO:0000313" key="3">
    <source>
        <dbReference type="Proteomes" id="UP001214854"/>
    </source>
</evidence>
<evidence type="ECO:0000313" key="2">
    <source>
        <dbReference type="EMBL" id="MDC7682437.1"/>
    </source>
</evidence>
<name>A0ABT5HQT8_9CAUL</name>
<evidence type="ECO:0000256" key="1">
    <source>
        <dbReference type="SAM" id="SignalP"/>
    </source>
</evidence>
<feature type="chain" id="PRO_5046901838" evidence="1">
    <location>
        <begin position="28"/>
        <end position="132"/>
    </location>
</feature>
<reference evidence="2 3" key="1">
    <citation type="submission" date="2023-01" db="EMBL/GenBank/DDBJ databases">
        <title>Novel species of the genus Asticcacaulis isolated from rivers.</title>
        <authorList>
            <person name="Lu H."/>
        </authorList>
    </citation>
    <scope>NUCLEOTIDE SEQUENCE [LARGE SCALE GENOMIC DNA]</scope>
    <source>
        <strain evidence="2 3">BYS171W</strain>
    </source>
</reference>
<comment type="caution">
    <text evidence="2">The sequence shown here is derived from an EMBL/GenBank/DDBJ whole genome shotgun (WGS) entry which is preliminary data.</text>
</comment>
<dbReference type="EMBL" id="JAQQKX010000002">
    <property type="protein sequence ID" value="MDC7682437.1"/>
    <property type="molecule type" value="Genomic_DNA"/>
</dbReference>